<comment type="caution">
    <text evidence="2">The sequence shown here is derived from an EMBL/GenBank/DDBJ whole genome shotgun (WGS) entry which is preliminary data.</text>
</comment>
<feature type="compositionally biased region" description="Acidic residues" evidence="1">
    <location>
        <begin position="262"/>
        <end position="273"/>
    </location>
</feature>
<gene>
    <name evidence="2" type="ORF">Tci_018163</name>
</gene>
<proteinExistence type="predicted"/>
<evidence type="ECO:0000256" key="1">
    <source>
        <dbReference type="SAM" id="MobiDB-lite"/>
    </source>
</evidence>
<evidence type="ECO:0000313" key="2">
    <source>
        <dbReference type="EMBL" id="GEU46185.1"/>
    </source>
</evidence>
<dbReference type="AlphaFoldDB" id="A0A6L2KDX5"/>
<protein>
    <submittedName>
        <fullName evidence="2">Uncharacterized protein</fullName>
    </submittedName>
</protein>
<accession>A0A6L2KDX5</accession>
<organism evidence="2">
    <name type="scientific">Tanacetum cinerariifolium</name>
    <name type="common">Dalmatian daisy</name>
    <name type="synonym">Chrysanthemum cinerariifolium</name>
    <dbReference type="NCBI Taxonomy" id="118510"/>
    <lineage>
        <taxon>Eukaryota</taxon>
        <taxon>Viridiplantae</taxon>
        <taxon>Streptophyta</taxon>
        <taxon>Embryophyta</taxon>
        <taxon>Tracheophyta</taxon>
        <taxon>Spermatophyta</taxon>
        <taxon>Magnoliopsida</taxon>
        <taxon>eudicotyledons</taxon>
        <taxon>Gunneridae</taxon>
        <taxon>Pentapetalae</taxon>
        <taxon>asterids</taxon>
        <taxon>campanulids</taxon>
        <taxon>Asterales</taxon>
        <taxon>Asteraceae</taxon>
        <taxon>Asteroideae</taxon>
        <taxon>Anthemideae</taxon>
        <taxon>Anthemidinae</taxon>
        <taxon>Tanacetum</taxon>
    </lineage>
</organism>
<sequence>MVKYVSYPRFISCALDLLVSYEYTQDKQFRSLPNIPSNSNFSKDSSKVTDIELTGHMIVVNNQKDSVSPLLVSRKKKKVKSQTGTPTLPKLQGPEASRARSKKRQKPKSKTTPTETKVTPPPSQRRILSNPTRFPRAPYLISMIQRETYNSLVRDCLPHSMRALVNHNLCLRGNKTPVDMEQINPTIADISGTGAKYQVDETQSTRLRYQFLTENKGKTSSKVESDTQTLQLNTFVDIQAFLLSKDEHAQESDDDVLKAGEDMDEDTQADEEEHLSTKHRQA</sequence>
<feature type="compositionally biased region" description="Basic residues" evidence="1">
    <location>
        <begin position="99"/>
        <end position="109"/>
    </location>
</feature>
<feature type="compositionally biased region" description="Basic and acidic residues" evidence="1">
    <location>
        <begin position="246"/>
        <end position="261"/>
    </location>
</feature>
<feature type="region of interest" description="Disordered" evidence="1">
    <location>
        <begin position="246"/>
        <end position="282"/>
    </location>
</feature>
<dbReference type="EMBL" id="BKCJ010002091">
    <property type="protein sequence ID" value="GEU46185.1"/>
    <property type="molecule type" value="Genomic_DNA"/>
</dbReference>
<feature type="region of interest" description="Disordered" evidence="1">
    <location>
        <begin position="72"/>
        <end position="131"/>
    </location>
</feature>
<reference evidence="2" key="1">
    <citation type="journal article" date="2019" name="Sci. Rep.">
        <title>Draft genome of Tanacetum cinerariifolium, the natural source of mosquito coil.</title>
        <authorList>
            <person name="Yamashiro T."/>
            <person name="Shiraishi A."/>
            <person name="Satake H."/>
            <person name="Nakayama K."/>
        </authorList>
    </citation>
    <scope>NUCLEOTIDE SEQUENCE</scope>
</reference>
<name>A0A6L2KDX5_TANCI</name>